<feature type="region of interest" description="Disordered" evidence="1">
    <location>
        <begin position="1"/>
        <end position="30"/>
    </location>
</feature>
<feature type="compositionally biased region" description="Polar residues" evidence="1">
    <location>
        <begin position="1"/>
        <end position="10"/>
    </location>
</feature>
<gene>
    <name evidence="2" type="ORF">Tco_0678688</name>
    <name evidence="3" type="ORF">Tco_0893396</name>
</gene>
<dbReference type="EMBL" id="BQNB010009480">
    <property type="protein sequence ID" value="GJS64124.1"/>
    <property type="molecule type" value="Genomic_DNA"/>
</dbReference>
<protein>
    <submittedName>
        <fullName evidence="2">Uncharacterized protein</fullName>
    </submittedName>
</protein>
<organism evidence="2 4">
    <name type="scientific">Tanacetum coccineum</name>
    <dbReference type="NCBI Taxonomy" id="301880"/>
    <lineage>
        <taxon>Eukaryota</taxon>
        <taxon>Viridiplantae</taxon>
        <taxon>Streptophyta</taxon>
        <taxon>Embryophyta</taxon>
        <taxon>Tracheophyta</taxon>
        <taxon>Spermatophyta</taxon>
        <taxon>Magnoliopsida</taxon>
        <taxon>eudicotyledons</taxon>
        <taxon>Gunneridae</taxon>
        <taxon>Pentapetalae</taxon>
        <taxon>asterids</taxon>
        <taxon>campanulids</taxon>
        <taxon>Asterales</taxon>
        <taxon>Asteraceae</taxon>
        <taxon>Asteroideae</taxon>
        <taxon>Anthemideae</taxon>
        <taxon>Anthemidinae</taxon>
        <taxon>Tanacetum</taxon>
    </lineage>
</organism>
<dbReference type="EMBL" id="BQNB010014056">
    <property type="protein sequence ID" value="GJT23459.1"/>
    <property type="molecule type" value="Genomic_DNA"/>
</dbReference>
<evidence type="ECO:0000313" key="4">
    <source>
        <dbReference type="Proteomes" id="UP001151760"/>
    </source>
</evidence>
<reference evidence="2" key="2">
    <citation type="submission" date="2022-01" db="EMBL/GenBank/DDBJ databases">
        <authorList>
            <person name="Yamashiro T."/>
            <person name="Shiraishi A."/>
            <person name="Satake H."/>
            <person name="Nakayama K."/>
        </authorList>
    </citation>
    <scope>NUCLEOTIDE SEQUENCE</scope>
</reference>
<comment type="caution">
    <text evidence="2">The sequence shown here is derived from an EMBL/GenBank/DDBJ whole genome shotgun (WGS) entry which is preliminary data.</text>
</comment>
<accession>A0ABQ4XFX9</accession>
<reference evidence="2" key="1">
    <citation type="journal article" date="2022" name="Int. J. Mol. Sci.">
        <title>Draft Genome of Tanacetum Coccineum: Genomic Comparison of Closely Related Tanacetum-Family Plants.</title>
        <authorList>
            <person name="Yamashiro T."/>
            <person name="Shiraishi A."/>
            <person name="Nakayama K."/>
            <person name="Satake H."/>
        </authorList>
    </citation>
    <scope>NUCLEOTIDE SEQUENCE</scope>
</reference>
<evidence type="ECO:0000256" key="1">
    <source>
        <dbReference type="SAM" id="MobiDB-lite"/>
    </source>
</evidence>
<name>A0ABQ4XFX9_9ASTR</name>
<keyword evidence="4" id="KW-1185">Reference proteome</keyword>
<evidence type="ECO:0000313" key="3">
    <source>
        <dbReference type="EMBL" id="GJT23459.1"/>
    </source>
</evidence>
<sequence>MTNERTQDILNKSKRNHNANSERFTEWEEEERKGDEMDLMVWAGDGGGYWQWARDGDGCWQWGWRWWVMAKGGVVGREMVGWVREV</sequence>
<evidence type="ECO:0000313" key="2">
    <source>
        <dbReference type="EMBL" id="GJS64124.1"/>
    </source>
</evidence>
<proteinExistence type="predicted"/>
<dbReference type="Proteomes" id="UP001151760">
    <property type="component" value="Unassembled WGS sequence"/>
</dbReference>